<proteinExistence type="inferred from homology"/>
<dbReference type="RefSeq" id="XP_013019410.1">
    <property type="nucleotide sequence ID" value="XM_013163956.1"/>
</dbReference>
<dbReference type="GO" id="GO:0070979">
    <property type="term" value="P:protein K11-linked ubiquitination"/>
    <property type="evidence" value="ECO:0007669"/>
    <property type="project" value="TreeGrafter"/>
</dbReference>
<evidence type="ECO:0000256" key="5">
    <source>
        <dbReference type="ARBA" id="ARBA00022786"/>
    </source>
</evidence>
<dbReference type="PANTHER" id="PTHR12830:SF9">
    <property type="entry name" value="ANAPHASE-PROMOTING COMPLEX SUBUNIT 5"/>
    <property type="match status" value="1"/>
</dbReference>
<dbReference type="GO" id="GO:0031145">
    <property type="term" value="P:anaphase-promoting complex-dependent catabolic process"/>
    <property type="evidence" value="ECO:0007669"/>
    <property type="project" value="TreeGrafter"/>
</dbReference>
<evidence type="ECO:0000256" key="6">
    <source>
        <dbReference type="ARBA" id="ARBA00023306"/>
    </source>
</evidence>
<sequence length="748" mass="86822">MEITEMQDPLGASAYSVFPIPLDKHNKKSVFYTRFLTPHKFALCLLIEFYAQHATAPSCSTSFLDIVLEYFDSSNSLPQSLIDLHNITEKVPSTIDGYTVYDLLHERLWSLHSYEDIHEIFMSLGSYITNLYEPDEVPPSHMLFSPSSILSVFLRKCVVEYEQLSFEQGVEFFKSFLEYRSPSMSFRKDGVEYCKVNVRHELLGLASNENLLQLAFGSTPGCHATQDIERLIQLQIQHMQRYGCFLPDEMKRKLHDILEAEGNHLNTSYHFRFLNAWFKGDYQQSIENLCRYFDHVMHSNERVSYQYALLNLSILQADFGCDKEALRAIEDTINTARESGDIACLNFALAWMYEFKRSQLPSSKDKNPEEEYHILEHLAVNSQGAQIPVLQSTVHLMQAQHFFDNGNNMVGVFSNLTKSFALQCQSESFHSFSRYMDLMQETWYRLGCFSLCINYINIYQNSFFQEASVIDLVKSYMNKARRLVENGNWSDVSATLQMAKMESERSFQSVHFYGREKCFLYLDKAINEKNYKTANFLLKSLNGFRHSKESLFKTHYYSLKLDISLGNFSQSIDAIENLLEDATNLTVEWKVKLMLLKVDIYIKTNVRHRAIFELLNVIEISSSSFLRLYLLEALCLLCLIGNLDCIKASELLDSLIPQIIASGNKALMALSFYTYASIQISSYDKLKTPRIFITKLLDNAFDGYKNCHMKDMQQRIALLRIRFLKQISDNQASRYAEQYYKELYMQNK</sequence>
<dbReference type="HOGENOM" id="CLU_367284_0_0_1"/>
<dbReference type="GO" id="GO:0051301">
    <property type="term" value="P:cell division"/>
    <property type="evidence" value="ECO:0007669"/>
    <property type="project" value="UniProtKB-KW"/>
</dbReference>
<reference evidence="8 9" key="1">
    <citation type="journal article" date="2011" name="Science">
        <title>Comparative functional genomics of the fission yeasts.</title>
        <authorList>
            <person name="Rhind N."/>
            <person name="Chen Z."/>
            <person name="Yassour M."/>
            <person name="Thompson D.A."/>
            <person name="Haas B.J."/>
            <person name="Habib N."/>
            <person name="Wapinski I."/>
            <person name="Roy S."/>
            <person name="Lin M.F."/>
            <person name="Heiman D.I."/>
            <person name="Young S.K."/>
            <person name="Furuya K."/>
            <person name="Guo Y."/>
            <person name="Pidoux A."/>
            <person name="Chen H.M."/>
            <person name="Robbertse B."/>
            <person name="Goldberg J.M."/>
            <person name="Aoki K."/>
            <person name="Bayne E.H."/>
            <person name="Berlin A.M."/>
            <person name="Desjardins C.A."/>
            <person name="Dobbs E."/>
            <person name="Dukaj L."/>
            <person name="Fan L."/>
            <person name="FitzGerald M.G."/>
            <person name="French C."/>
            <person name="Gujja S."/>
            <person name="Hansen K."/>
            <person name="Keifenheim D."/>
            <person name="Levin J.Z."/>
            <person name="Mosher R.A."/>
            <person name="Mueller C.A."/>
            <person name="Pfiffner J."/>
            <person name="Priest M."/>
            <person name="Russ C."/>
            <person name="Smialowska A."/>
            <person name="Swoboda P."/>
            <person name="Sykes S.M."/>
            <person name="Vaughn M."/>
            <person name="Vengrova S."/>
            <person name="Yoder R."/>
            <person name="Zeng Q."/>
            <person name="Allshire R."/>
            <person name="Baulcombe D."/>
            <person name="Birren B.W."/>
            <person name="Brown W."/>
            <person name="Ekwall K."/>
            <person name="Kellis M."/>
            <person name="Leatherwood J."/>
            <person name="Levin H."/>
            <person name="Margalit H."/>
            <person name="Martienssen R."/>
            <person name="Nieduszynski C.A."/>
            <person name="Spatafora J.W."/>
            <person name="Friedman N."/>
            <person name="Dalgaard J.Z."/>
            <person name="Baumann P."/>
            <person name="Niki H."/>
            <person name="Regev A."/>
            <person name="Nusbaum C."/>
        </authorList>
    </citation>
    <scope>NUCLEOTIDE SEQUENCE [LARGE SCALE GENOMIC DNA]</scope>
    <source>
        <strain evidence="9">yFS286</strain>
    </source>
</reference>
<keyword evidence="9" id="KW-1185">Reference proteome</keyword>
<keyword evidence="6" id="KW-0131">Cell cycle</keyword>
<keyword evidence="4" id="KW-0498">Mitosis</keyword>
<evidence type="ECO:0000259" key="7">
    <source>
        <dbReference type="Pfam" id="PF12862"/>
    </source>
</evidence>
<evidence type="ECO:0000256" key="3">
    <source>
        <dbReference type="ARBA" id="ARBA00022618"/>
    </source>
</evidence>
<evidence type="ECO:0000256" key="4">
    <source>
        <dbReference type="ARBA" id="ARBA00022776"/>
    </source>
</evidence>
<feature type="domain" description="Anaphase-promoting complex subunit 5" evidence="7">
    <location>
        <begin position="269"/>
        <end position="358"/>
    </location>
</feature>
<dbReference type="InterPro" id="IPR026000">
    <property type="entry name" value="Apc5_dom"/>
</dbReference>
<dbReference type="EMBL" id="KE503207">
    <property type="protein sequence ID" value="EPX72116.1"/>
    <property type="molecule type" value="Genomic_DNA"/>
</dbReference>
<dbReference type="OMA" id="FLTPHKF"/>
<dbReference type="VEuPathDB" id="FungiDB:SOCG_04809"/>
<dbReference type="Pfam" id="PF12862">
    <property type="entry name" value="ANAPC5"/>
    <property type="match status" value="1"/>
</dbReference>
<dbReference type="PANTHER" id="PTHR12830">
    <property type="entry name" value="ANAPHASE-PROMOTING COMPLEX SUBUNIT 5"/>
    <property type="match status" value="1"/>
</dbReference>
<organism evidence="8 9">
    <name type="scientific">Schizosaccharomyces octosporus (strain yFS286)</name>
    <name type="common">Fission yeast</name>
    <name type="synonym">Octosporomyces octosporus</name>
    <dbReference type="NCBI Taxonomy" id="483514"/>
    <lineage>
        <taxon>Eukaryota</taxon>
        <taxon>Fungi</taxon>
        <taxon>Dikarya</taxon>
        <taxon>Ascomycota</taxon>
        <taxon>Taphrinomycotina</taxon>
        <taxon>Schizosaccharomycetes</taxon>
        <taxon>Schizosaccharomycetales</taxon>
        <taxon>Schizosaccharomycetaceae</taxon>
        <taxon>Schizosaccharomyces</taxon>
    </lineage>
</organism>
<name>S9PSL9_SCHOY</name>
<dbReference type="GO" id="GO:0045842">
    <property type="term" value="P:positive regulation of mitotic metaphase/anaphase transition"/>
    <property type="evidence" value="ECO:0007669"/>
    <property type="project" value="TreeGrafter"/>
</dbReference>
<accession>S9PSL9</accession>
<comment type="similarity">
    <text evidence="1">Belongs to the APC5 family.</text>
</comment>
<keyword evidence="5" id="KW-0833">Ubl conjugation pathway</keyword>
<evidence type="ECO:0000256" key="2">
    <source>
        <dbReference type="ARBA" id="ARBA00016066"/>
    </source>
</evidence>
<gene>
    <name evidence="8" type="ORF">SOCG_04809</name>
</gene>
<dbReference type="AlphaFoldDB" id="S9PSL9"/>
<evidence type="ECO:0000313" key="8">
    <source>
        <dbReference type="EMBL" id="EPX72116.1"/>
    </source>
</evidence>
<dbReference type="GeneID" id="25033769"/>
<evidence type="ECO:0000256" key="1">
    <source>
        <dbReference type="ARBA" id="ARBA00007450"/>
    </source>
</evidence>
<dbReference type="InterPro" id="IPR037679">
    <property type="entry name" value="Apc5"/>
</dbReference>
<evidence type="ECO:0000313" key="9">
    <source>
        <dbReference type="Proteomes" id="UP000016088"/>
    </source>
</evidence>
<keyword evidence="3" id="KW-0132">Cell division</keyword>
<dbReference type="GO" id="GO:0005680">
    <property type="term" value="C:anaphase-promoting complex"/>
    <property type="evidence" value="ECO:0007669"/>
    <property type="project" value="EnsemblFungi"/>
</dbReference>
<dbReference type="eggNOG" id="KOG4322">
    <property type="taxonomic scope" value="Eukaryota"/>
</dbReference>
<protein>
    <recommendedName>
        <fullName evidence="2">Anaphase-promoting complex subunit 5</fullName>
    </recommendedName>
</protein>
<dbReference type="OrthoDB" id="2504561at2759"/>
<dbReference type="Proteomes" id="UP000016088">
    <property type="component" value="Unassembled WGS sequence"/>
</dbReference>